<dbReference type="GO" id="GO:0006325">
    <property type="term" value="P:chromatin organization"/>
    <property type="evidence" value="ECO:0007669"/>
    <property type="project" value="UniProtKB-KW"/>
</dbReference>
<feature type="compositionally biased region" description="Basic and acidic residues" evidence="21">
    <location>
        <begin position="910"/>
        <end position="922"/>
    </location>
</feature>
<evidence type="ECO:0000256" key="4">
    <source>
        <dbReference type="ARBA" id="ARBA00022705"/>
    </source>
</evidence>
<feature type="repeat" description="WD" evidence="19">
    <location>
        <begin position="1302"/>
        <end position="1343"/>
    </location>
</feature>
<keyword evidence="10" id="KW-0156">Chromatin regulator</keyword>
<feature type="region of interest" description="Disordered" evidence="21">
    <location>
        <begin position="682"/>
        <end position="702"/>
    </location>
</feature>
<feature type="compositionally biased region" description="Basic and acidic residues" evidence="21">
    <location>
        <begin position="720"/>
        <end position="737"/>
    </location>
</feature>
<organism evidence="23 24">
    <name type="scientific">Labeo rohita</name>
    <name type="common">Indian major carp</name>
    <name type="synonym">Cyprinus rohita</name>
    <dbReference type="NCBI Taxonomy" id="84645"/>
    <lineage>
        <taxon>Eukaryota</taxon>
        <taxon>Metazoa</taxon>
        <taxon>Chordata</taxon>
        <taxon>Craniata</taxon>
        <taxon>Vertebrata</taxon>
        <taxon>Euteleostomi</taxon>
        <taxon>Actinopterygii</taxon>
        <taxon>Neopterygii</taxon>
        <taxon>Teleostei</taxon>
        <taxon>Ostariophysi</taxon>
        <taxon>Cypriniformes</taxon>
        <taxon>Cyprinidae</taxon>
        <taxon>Labeoninae</taxon>
        <taxon>Labeonini</taxon>
        <taxon>Labeo</taxon>
    </lineage>
</organism>
<comment type="function">
    <text evidence="16">Acts as a component of the histone chaperone complex chromatin assembly factor 1 (CAF-1), which assembles histone octamers onto DNA during replication and repair. CAF-1 performs the first step of the nucleosome assembly process, bringing newly synthesized histones H3 and H4 to replicating DNA; histones H2A/H2B can bind to this chromatin precursor subsequent to DNA replication to complete the histone octamer.</text>
</comment>
<dbReference type="SMART" id="SM00320">
    <property type="entry name" value="WD40"/>
    <property type="match status" value="5"/>
</dbReference>
<evidence type="ECO:0000313" key="24">
    <source>
        <dbReference type="Proteomes" id="UP000290572"/>
    </source>
</evidence>
<evidence type="ECO:0000256" key="10">
    <source>
        <dbReference type="ARBA" id="ARBA00022853"/>
    </source>
</evidence>
<keyword evidence="24" id="KW-1185">Reference proteome</keyword>
<dbReference type="GO" id="GO:0008270">
    <property type="term" value="F:zinc ion binding"/>
    <property type="evidence" value="ECO:0007669"/>
    <property type="project" value="UniProtKB-KW"/>
</dbReference>
<dbReference type="InterPro" id="IPR041006">
    <property type="entry name" value="Morc_S5"/>
</dbReference>
<dbReference type="InterPro" id="IPR036890">
    <property type="entry name" value="HATPase_C_sf"/>
</dbReference>
<evidence type="ECO:0000259" key="22">
    <source>
        <dbReference type="PROSITE" id="PS51050"/>
    </source>
</evidence>
<keyword evidence="11 20" id="KW-0175">Coiled coil</keyword>
<evidence type="ECO:0000256" key="11">
    <source>
        <dbReference type="ARBA" id="ARBA00023054"/>
    </source>
</evidence>
<dbReference type="InterPro" id="IPR015943">
    <property type="entry name" value="WD40/YVTN_repeat-like_dom_sf"/>
</dbReference>
<dbReference type="Pfam" id="PF17942">
    <property type="entry name" value="Morc6_S5"/>
    <property type="match status" value="1"/>
</dbReference>
<dbReference type="PROSITE" id="PS51050">
    <property type="entry name" value="ZF_CW"/>
    <property type="match status" value="1"/>
</dbReference>
<dbReference type="EMBL" id="QBIY01013486">
    <property type="protein sequence ID" value="RXN03189.1"/>
    <property type="molecule type" value="Genomic_DNA"/>
</dbReference>
<protein>
    <recommendedName>
        <fullName evidence="17">Chromatin assembly factor 1 subunit B</fullName>
    </recommendedName>
    <alternativeName>
        <fullName evidence="18">Chromatin assembly factor I p60 subunit</fullName>
    </alternativeName>
</protein>
<feature type="compositionally biased region" description="Low complexity" evidence="21">
    <location>
        <begin position="596"/>
        <end position="610"/>
    </location>
</feature>
<gene>
    <name evidence="23" type="ORF">ROHU_034482</name>
</gene>
<evidence type="ECO:0000256" key="9">
    <source>
        <dbReference type="ARBA" id="ARBA00022833"/>
    </source>
</evidence>
<dbReference type="PROSITE" id="PS00678">
    <property type="entry name" value="WD_REPEATS_1"/>
    <property type="match status" value="1"/>
</dbReference>
<dbReference type="GO" id="GO:0016887">
    <property type="term" value="F:ATP hydrolysis activity"/>
    <property type="evidence" value="ECO:0007669"/>
    <property type="project" value="InterPro"/>
</dbReference>
<feature type="compositionally biased region" description="Low complexity" evidence="21">
    <location>
        <begin position="544"/>
        <end position="563"/>
    </location>
</feature>
<dbReference type="InterPro" id="IPR011124">
    <property type="entry name" value="Znf_CW"/>
</dbReference>
<feature type="region of interest" description="Disordered" evidence="21">
    <location>
        <begin position="523"/>
        <end position="563"/>
    </location>
</feature>
<dbReference type="InterPro" id="IPR001680">
    <property type="entry name" value="WD40_rpt"/>
</dbReference>
<dbReference type="InterPro" id="IPR055410">
    <property type="entry name" value="Beta-prop_CAF1B_HIR1"/>
</dbReference>
<feature type="coiled-coil region" evidence="20">
    <location>
        <begin position="941"/>
        <end position="999"/>
    </location>
</feature>
<reference evidence="23 24" key="1">
    <citation type="submission" date="2018-03" db="EMBL/GenBank/DDBJ databases">
        <title>Draft genome sequence of Rohu Carp (Labeo rohita).</title>
        <authorList>
            <person name="Das P."/>
            <person name="Kushwaha B."/>
            <person name="Joshi C.G."/>
            <person name="Kumar D."/>
            <person name="Nagpure N.S."/>
            <person name="Sahoo L."/>
            <person name="Das S.P."/>
            <person name="Bit A."/>
            <person name="Patnaik S."/>
            <person name="Meher P.K."/>
            <person name="Jayasankar P."/>
            <person name="Koringa P.G."/>
            <person name="Patel N.V."/>
            <person name="Hinsu A.T."/>
            <person name="Kumar R."/>
            <person name="Pandey M."/>
            <person name="Agarwal S."/>
            <person name="Srivastava S."/>
            <person name="Singh M."/>
            <person name="Iquebal M.A."/>
            <person name="Jaiswal S."/>
            <person name="Angadi U.B."/>
            <person name="Kumar N."/>
            <person name="Raza M."/>
            <person name="Shah T.M."/>
            <person name="Rai A."/>
            <person name="Jena J.K."/>
        </authorList>
    </citation>
    <scope>NUCLEOTIDE SEQUENCE [LARGE SCALE GENOMIC DNA]</scope>
    <source>
        <strain evidence="23">DASCIFA01</strain>
        <tissue evidence="23">Testis</tissue>
    </source>
</reference>
<feature type="compositionally biased region" description="Basic and acidic residues" evidence="21">
    <location>
        <begin position="1835"/>
        <end position="1850"/>
    </location>
</feature>
<dbReference type="GO" id="GO:0016605">
    <property type="term" value="C:PML body"/>
    <property type="evidence" value="ECO:0007669"/>
    <property type="project" value="TreeGrafter"/>
</dbReference>
<feature type="region of interest" description="Disordered" evidence="21">
    <location>
        <begin position="477"/>
        <end position="499"/>
    </location>
</feature>
<feature type="region of interest" description="Disordered" evidence="21">
    <location>
        <begin position="720"/>
        <end position="764"/>
    </location>
</feature>
<dbReference type="SUPFAM" id="SSF50978">
    <property type="entry name" value="WD40 repeat-like"/>
    <property type="match status" value="1"/>
</dbReference>
<accession>A0A498L4N0</accession>
<evidence type="ECO:0000256" key="2">
    <source>
        <dbReference type="ARBA" id="ARBA00007306"/>
    </source>
</evidence>
<dbReference type="CDD" id="cd16931">
    <property type="entry name" value="HATPase_MORC-like"/>
    <property type="match status" value="1"/>
</dbReference>
<proteinExistence type="inferred from homology"/>
<dbReference type="InterPro" id="IPR045261">
    <property type="entry name" value="MORC_ATPase"/>
</dbReference>
<dbReference type="SUPFAM" id="SSF55874">
    <property type="entry name" value="ATPase domain of HSP90 chaperone/DNA topoisomerase II/histidine kinase"/>
    <property type="match status" value="2"/>
</dbReference>
<dbReference type="InterPro" id="IPR036322">
    <property type="entry name" value="WD40_repeat_dom_sf"/>
</dbReference>
<dbReference type="PANTHER" id="PTHR23336">
    <property type="entry name" value="ZINC FINGER CW-TYPE COILED-COIL DOMAIN PROTEIN 3"/>
    <property type="match status" value="1"/>
</dbReference>
<dbReference type="Proteomes" id="UP000290572">
    <property type="component" value="Unassembled WGS sequence"/>
</dbReference>
<evidence type="ECO:0000256" key="5">
    <source>
        <dbReference type="ARBA" id="ARBA00022723"/>
    </source>
</evidence>
<dbReference type="PANTHER" id="PTHR23336:SF17">
    <property type="entry name" value="MORC FAMILY CW-TYPE ZINC FINGER PROTEIN 3"/>
    <property type="match status" value="1"/>
</dbReference>
<evidence type="ECO:0000256" key="19">
    <source>
        <dbReference type="PROSITE-ProRule" id="PRU00221"/>
    </source>
</evidence>
<feature type="compositionally biased region" description="Polar residues" evidence="21">
    <location>
        <begin position="526"/>
        <end position="538"/>
    </location>
</feature>
<evidence type="ECO:0000256" key="14">
    <source>
        <dbReference type="ARBA" id="ARBA00023242"/>
    </source>
</evidence>
<dbReference type="Gene3D" id="3.30.40.100">
    <property type="match status" value="1"/>
</dbReference>
<feature type="domain" description="CW-type" evidence="22">
    <location>
        <begin position="433"/>
        <end position="485"/>
    </location>
</feature>
<feature type="compositionally biased region" description="Low complexity" evidence="21">
    <location>
        <begin position="1719"/>
        <end position="1747"/>
    </location>
</feature>
<feature type="repeat" description="WD" evidence="19">
    <location>
        <begin position="1366"/>
        <end position="1407"/>
    </location>
</feature>
<dbReference type="GO" id="GO:0006281">
    <property type="term" value="P:DNA repair"/>
    <property type="evidence" value="ECO:0007669"/>
    <property type="project" value="UniProtKB-KW"/>
</dbReference>
<evidence type="ECO:0000256" key="21">
    <source>
        <dbReference type="SAM" id="MobiDB-lite"/>
    </source>
</evidence>
<name>A0A498L4N0_LABRO</name>
<feature type="compositionally biased region" description="Acidic residues" evidence="21">
    <location>
        <begin position="631"/>
        <end position="643"/>
    </location>
</feature>
<dbReference type="PROSITE" id="PS50082">
    <property type="entry name" value="WD_REPEATS_2"/>
    <property type="match status" value="2"/>
</dbReference>
<dbReference type="Pfam" id="PF07496">
    <property type="entry name" value="zf-CW"/>
    <property type="match status" value="1"/>
</dbReference>
<feature type="region of interest" description="Disordered" evidence="21">
    <location>
        <begin position="1629"/>
        <end position="1850"/>
    </location>
</feature>
<keyword evidence="15" id="KW-0131">Cell cycle</keyword>
<dbReference type="Gene3D" id="2.130.10.10">
    <property type="entry name" value="YVTN repeat-like/Quinoprotein amine dehydrogenase"/>
    <property type="match status" value="2"/>
</dbReference>
<dbReference type="FunFam" id="2.130.10.10:FF:000248">
    <property type="entry name" value="Chromatin assembly factor 1 subunit B"/>
    <property type="match status" value="1"/>
</dbReference>
<evidence type="ECO:0000256" key="6">
    <source>
        <dbReference type="ARBA" id="ARBA00022737"/>
    </source>
</evidence>
<evidence type="ECO:0000256" key="13">
    <source>
        <dbReference type="ARBA" id="ARBA00023204"/>
    </source>
</evidence>
<dbReference type="InterPro" id="IPR019775">
    <property type="entry name" value="WD40_repeat_CS"/>
</dbReference>
<comment type="similarity">
    <text evidence="2">Belongs to the WD repeat HIR1 family.</text>
</comment>
<evidence type="ECO:0000256" key="15">
    <source>
        <dbReference type="ARBA" id="ARBA00023306"/>
    </source>
</evidence>
<dbReference type="PROSITE" id="PS50294">
    <property type="entry name" value="WD_REPEATS_REGION"/>
    <property type="match status" value="2"/>
</dbReference>
<evidence type="ECO:0000256" key="18">
    <source>
        <dbReference type="ARBA" id="ARBA00082781"/>
    </source>
</evidence>
<dbReference type="Gene3D" id="3.30.565.10">
    <property type="entry name" value="Histidine kinase-like ATPase, C-terminal domain"/>
    <property type="match status" value="1"/>
</dbReference>
<sequence>MAVQTERGIPLSALNPKFLHTNSTSHTWPFSAIAELIDNAYDPDVSAKQFWIDKTAIRGHDCLIFMDNGAGMGYDKMYKMLRMAVQTERGIPLSALNPKFLHTNSTSHTWPFSAIAELIDNAYDPDVSAKQFWIDKTAIRGHDCLIFMDNGAGMGYDKMYKMLSFGFSDKETINGHVPVGLYGNGFKSGSMRLGKDAIVFSKNGESMCVGLLSQTYLQEIHAENVIVPIVQFKRKESELLCELNAISAHYNTESTGTRIIIWNLRKTSTGKSEFDFDTDRYDIQIPSEVYESEKEKYKQPCRSFQSSPESDFSLQAYCSILYLKPKMQIIIRGQKVKTQLISKSLAYIAKDRYKPNFLNRESIPITFGYNTKSKEHYGVMMYHKNRLIKAYERVGCQNKANEKGVGVIAVIECNFLKPTHNKQDFDYTEEYRKRPDQNWVQCDECLKWRKLPDGIDMNKLPEKWFCRFNPDPQFSERNLKKQQEQQRTQMEETRLRQEQQRNAKLLQQNVALKMKVDLVRHLYEKSPSSPRSPTTALTPMSPFSAVPLSQSASSPSDSMPVISNVMSLSTPKRAKRSLGLSQSQTAKRARILHDYSSNTADSPSTSAATSDVLASSPLGFTDNDGNNVDENNVENSDDDDVVIDETHSTPRPKAFDLSKVKMEEKTSDDAPGLYMECSDQAETENTGKEAVEPSTSTGQTSITTQTERLIVKAEEDEQAEIKKEKIENDARGMERSTADVGSGTEIKTPMEVKRCTSVETSRPNLEKLEEISKENKISFEQHAKSDVENQEDMASTSKTPHFSDIEIDLMPAHEAQKQQDNLLDLLEATAQERDELKEQVQQKEFKLLELTIKKDCSHQSIQTDPSEEQHYKALYLKATQSNNKLMQERDELKVKLEELKIKAEKEAQDKVCQDRSKAEGEGHSSTATGCENVDDETALQVDFLLREIDNRNTECQELRSKLESLEQEKANCEQLQKEVEELRKQKEEWSNAREQETLQDIDTSSQQTCSRGTATNLVNGIKNEGEGQNTVTPTKLRELRCSIARLLVTFVPALDLDQVNYDCEVIDEILNQRGWTKGPAHSESEHCGIYCQAFWHENRIHTLPHTGGRGQIFGIEQESAIVDMVVANNAIRLREIQAAVIADQGVFRNINSVSLATIDRVLKRNHVRMKQLYRVPFQRNSDIVNEARFQYVQRTMEFEAEGAHHKFIFVDEGGFNLCKVRRRRRNIIGQRATVTVPGVRMKVVTCEIAWHNKEPVYSMDFQQSGEGKTQRLATAGVDTTVRMWRVDKGPDGKAVVEFLSNLARHTKAVNVVRFSPTAEVLASGGDDAAILLWKLNDSKEPEQTPAFQEDEDDQLNKESWSVVKTLRGHIEDVYDISWTSDGNFMVSGSVDNTAIMWDVNKGQKMCIFNDHKSYVQGVAWDPLGQYISTLSCDRPIAHLPCPSKATLAVRCSPVYYELRTKRAEDGSLKPMSNTFNLSYRLVFAVASEDSIFFYDTQQTLPFGYVSNIHYHTLSDLSWPIAHLPCPSKATLAVRCSPVYYELRTKRAEDGSLKPMSNTFNLSYRLVFAVASEDSIFFYDTQQTLPFGYVSNIHYHTLSDLSWSRDGSFLAVSSTDGYCSFVSFEEGELGTPLKERPPLEMITPSSANEKKGKRPSANGRTASPVPRQANTPAAQEKEKEGSAGPVSSKTPSISGPEEKAAKNKPQPRRITLNTLEGWGKPSTPKSPATAPSTAPSTPKSAPSTPGSSREPLTPRTAPSTPLGHLNSKNTTTPKGPTPRRISLTPVVSKSPAPFVTPSSTEKAKHERPSPPSDPACKPPESKRSKTDVPNGSAQSSDHKVDTEASVKPQEP</sequence>
<evidence type="ECO:0000256" key="8">
    <source>
        <dbReference type="ARBA" id="ARBA00022771"/>
    </source>
</evidence>
<keyword evidence="7" id="KW-0227">DNA damage</keyword>
<evidence type="ECO:0000313" key="23">
    <source>
        <dbReference type="EMBL" id="RXN03189.1"/>
    </source>
</evidence>
<feature type="region of interest" description="Disordered" evidence="21">
    <location>
        <begin position="596"/>
        <end position="651"/>
    </location>
</feature>
<evidence type="ECO:0000256" key="7">
    <source>
        <dbReference type="ARBA" id="ARBA00022763"/>
    </source>
</evidence>
<keyword evidence="13" id="KW-0234">DNA repair</keyword>
<dbReference type="Pfam" id="PF24105">
    <property type="entry name" value="Beta-prop_CAF1B_HIR1"/>
    <property type="match status" value="2"/>
</dbReference>
<keyword evidence="12" id="KW-0143">Chaperone</keyword>
<feature type="region of interest" description="Disordered" evidence="21">
    <location>
        <begin position="910"/>
        <end position="930"/>
    </location>
</feature>
<evidence type="ECO:0000256" key="16">
    <source>
        <dbReference type="ARBA" id="ARBA00055488"/>
    </source>
</evidence>
<evidence type="ECO:0000256" key="3">
    <source>
        <dbReference type="ARBA" id="ARBA00022574"/>
    </source>
</evidence>
<dbReference type="GO" id="GO:0006260">
    <property type="term" value="P:DNA replication"/>
    <property type="evidence" value="ECO:0007669"/>
    <property type="project" value="UniProtKB-KW"/>
</dbReference>
<evidence type="ECO:0000256" key="17">
    <source>
        <dbReference type="ARBA" id="ARBA00070759"/>
    </source>
</evidence>
<comment type="subcellular location">
    <subcellularLocation>
        <location evidence="1">Nucleus</location>
    </subcellularLocation>
</comment>
<keyword evidence="6" id="KW-0677">Repeat</keyword>
<evidence type="ECO:0000256" key="20">
    <source>
        <dbReference type="SAM" id="Coils"/>
    </source>
</evidence>
<keyword evidence="9" id="KW-0862">Zinc</keyword>
<feature type="coiled-coil region" evidence="20">
    <location>
        <begin position="812"/>
        <end position="909"/>
    </location>
</feature>
<keyword evidence="3 19" id="KW-0853">WD repeat</keyword>
<evidence type="ECO:0000256" key="12">
    <source>
        <dbReference type="ARBA" id="ARBA00023186"/>
    </source>
</evidence>
<keyword evidence="14" id="KW-0539">Nucleus</keyword>
<keyword evidence="5" id="KW-0479">Metal-binding</keyword>
<comment type="caution">
    <text evidence="23">The sequence shown here is derived from an EMBL/GenBank/DDBJ whole genome shotgun (WGS) entry which is preliminary data.</text>
</comment>
<keyword evidence="4" id="KW-0235">DNA replication</keyword>
<dbReference type="Pfam" id="PF13589">
    <property type="entry name" value="HATPase_c_3"/>
    <property type="match status" value="1"/>
</dbReference>
<evidence type="ECO:0000256" key="1">
    <source>
        <dbReference type="ARBA" id="ARBA00004123"/>
    </source>
</evidence>
<keyword evidence="8" id="KW-0863">Zinc-finger</keyword>